<gene>
    <name evidence="6" type="ORF">ISF_09963</name>
</gene>
<keyword evidence="2" id="KW-0058">Aromatic hydrocarbons catabolism</keyword>
<dbReference type="InterPro" id="IPR010497">
    <property type="entry name" value="Epoxide_hydro_N"/>
</dbReference>
<proteinExistence type="inferred from homology"/>
<dbReference type="STRING" id="1081104.A0A166XVN6"/>
<evidence type="ECO:0000313" key="7">
    <source>
        <dbReference type="Proteomes" id="UP000076744"/>
    </source>
</evidence>
<feature type="domain" description="Epoxide hydrolase N-terminal" evidence="5">
    <location>
        <begin position="5"/>
        <end position="110"/>
    </location>
</feature>
<dbReference type="EMBL" id="AZHB01000111">
    <property type="protein sequence ID" value="OAA36233.1"/>
    <property type="molecule type" value="Genomic_DNA"/>
</dbReference>
<dbReference type="RefSeq" id="XP_018699256.1">
    <property type="nucleotide sequence ID" value="XM_018853562.1"/>
</dbReference>
<feature type="active site" description="Nucleophile" evidence="4">
    <location>
        <position position="181"/>
    </location>
</feature>
<dbReference type="Gene3D" id="3.40.50.1820">
    <property type="entry name" value="alpha/beta hydrolase"/>
    <property type="match status" value="1"/>
</dbReference>
<dbReference type="AlphaFoldDB" id="A0A166XVN6"/>
<dbReference type="GO" id="GO:0004301">
    <property type="term" value="F:epoxide hydrolase activity"/>
    <property type="evidence" value="ECO:0007669"/>
    <property type="project" value="TreeGrafter"/>
</dbReference>
<dbReference type="InterPro" id="IPR029058">
    <property type="entry name" value="AB_hydrolase_fold"/>
</dbReference>
<protein>
    <submittedName>
        <fullName evidence="6">Epoxide hydrolase</fullName>
    </submittedName>
</protein>
<dbReference type="PRINTS" id="PR00412">
    <property type="entry name" value="EPOXHYDRLASE"/>
</dbReference>
<evidence type="ECO:0000256" key="1">
    <source>
        <dbReference type="ARBA" id="ARBA00010088"/>
    </source>
</evidence>
<evidence type="ECO:0000313" key="6">
    <source>
        <dbReference type="EMBL" id="OAA36233.1"/>
    </source>
</evidence>
<dbReference type="InterPro" id="IPR000639">
    <property type="entry name" value="Epox_hydrolase-like"/>
</dbReference>
<dbReference type="OrthoDB" id="7130006at2759"/>
<dbReference type="PIRSF" id="PIRSF001112">
    <property type="entry name" value="Epoxide_hydrolase"/>
    <property type="match status" value="1"/>
</dbReference>
<comment type="similarity">
    <text evidence="1">Belongs to the peptidase S33 family.</text>
</comment>
<dbReference type="Pfam" id="PF06441">
    <property type="entry name" value="EHN"/>
    <property type="match status" value="1"/>
</dbReference>
<dbReference type="PANTHER" id="PTHR21661:SF35">
    <property type="entry name" value="EPOXIDE HYDROLASE"/>
    <property type="match status" value="1"/>
</dbReference>
<dbReference type="PANTHER" id="PTHR21661">
    <property type="entry name" value="EPOXIDE HYDROLASE 1-RELATED"/>
    <property type="match status" value="1"/>
</dbReference>
<keyword evidence="3 6" id="KW-0378">Hydrolase</keyword>
<organism evidence="6 7">
    <name type="scientific">Cordyceps fumosorosea (strain ARSEF 2679)</name>
    <name type="common">Isaria fumosorosea</name>
    <dbReference type="NCBI Taxonomy" id="1081104"/>
    <lineage>
        <taxon>Eukaryota</taxon>
        <taxon>Fungi</taxon>
        <taxon>Dikarya</taxon>
        <taxon>Ascomycota</taxon>
        <taxon>Pezizomycotina</taxon>
        <taxon>Sordariomycetes</taxon>
        <taxon>Hypocreomycetidae</taxon>
        <taxon>Hypocreales</taxon>
        <taxon>Cordycipitaceae</taxon>
        <taxon>Cordyceps</taxon>
    </lineage>
</organism>
<comment type="caution">
    <text evidence="6">The sequence shown here is derived from an EMBL/GenBank/DDBJ whole genome shotgun (WGS) entry which is preliminary data.</text>
</comment>
<dbReference type="InterPro" id="IPR016292">
    <property type="entry name" value="Epoxide_hydrolase"/>
</dbReference>
<sequence length="365" mass="42090">MSTSIHPFKLSIAQSTLDDLQTRLSLTRWPDKEIVTDWSQGVPLAAIQELCEYWKTEYDWRRCEALLNSYPQFTTTIDGVEFYFLHFRSRHQDALPLVLTHGWPGSILEFRHVIDQLVDPEPHGGRLEEAFHLVIPALPGYAFSGKPAEKEWDYHRTAAAWAELMRRLGYADSGWVAQGGDWGAHVVASLGHQAKESQIPIHDTKAEKRAMYLDERRDAGFRGYSLQQSTKPQTIGYGLADSPVAQATWIYEKYRDWSDHGGNLEVVLGKDEMLDTIMLYWLSNSGTSSARYYWENQFNYTAWPIDLPVGVSWFGGDNSYAPREWCERYYKNIVYWNETARGGHFAAWEVPEMFVAEVRGWMSRI</sequence>
<name>A0A166XVN6_CORFA</name>
<evidence type="ECO:0000256" key="3">
    <source>
        <dbReference type="ARBA" id="ARBA00022801"/>
    </source>
</evidence>
<feature type="active site" description="Proton acceptor" evidence="4">
    <location>
        <position position="344"/>
    </location>
</feature>
<evidence type="ECO:0000256" key="4">
    <source>
        <dbReference type="PIRSR" id="PIRSR001112-1"/>
    </source>
</evidence>
<reference evidence="6 7" key="1">
    <citation type="journal article" date="2016" name="Genome Biol. Evol.">
        <title>Divergent and convergent evolution of fungal pathogenicity.</title>
        <authorList>
            <person name="Shang Y."/>
            <person name="Xiao G."/>
            <person name="Zheng P."/>
            <person name="Cen K."/>
            <person name="Zhan S."/>
            <person name="Wang C."/>
        </authorList>
    </citation>
    <scope>NUCLEOTIDE SEQUENCE [LARGE SCALE GENOMIC DNA]</scope>
    <source>
        <strain evidence="6 7">ARSEF 2679</strain>
    </source>
</reference>
<evidence type="ECO:0000256" key="2">
    <source>
        <dbReference type="ARBA" id="ARBA00022797"/>
    </source>
</evidence>
<dbReference type="GO" id="GO:0097176">
    <property type="term" value="P:epoxide metabolic process"/>
    <property type="evidence" value="ECO:0007669"/>
    <property type="project" value="TreeGrafter"/>
</dbReference>
<keyword evidence="7" id="KW-1185">Reference proteome</keyword>
<feature type="active site" description="Proton donor" evidence="4">
    <location>
        <position position="293"/>
    </location>
</feature>
<dbReference type="Proteomes" id="UP000076744">
    <property type="component" value="Unassembled WGS sequence"/>
</dbReference>
<accession>A0A166XVN6</accession>
<dbReference type="SUPFAM" id="SSF53474">
    <property type="entry name" value="alpha/beta-Hydrolases"/>
    <property type="match status" value="1"/>
</dbReference>
<evidence type="ECO:0000259" key="5">
    <source>
        <dbReference type="Pfam" id="PF06441"/>
    </source>
</evidence>
<dbReference type="GeneID" id="30026255"/>